<feature type="transmembrane region" description="Helical" evidence="5">
    <location>
        <begin position="152"/>
        <end position="171"/>
    </location>
</feature>
<keyword evidence="4 5" id="KW-0472">Membrane</keyword>
<proteinExistence type="predicted"/>
<reference evidence="7" key="1">
    <citation type="journal article" date="2019" name="Int. J. Syst. Evol. Microbiol.">
        <title>The Global Catalogue of Microorganisms (GCM) 10K type strain sequencing project: providing services to taxonomists for standard genome sequencing and annotation.</title>
        <authorList>
            <consortium name="The Broad Institute Genomics Platform"/>
            <consortium name="The Broad Institute Genome Sequencing Center for Infectious Disease"/>
            <person name="Wu L."/>
            <person name="Ma J."/>
        </authorList>
    </citation>
    <scope>NUCLEOTIDE SEQUENCE [LARGE SCALE GENOMIC DNA]</scope>
    <source>
        <strain evidence="7">JCM 17933</strain>
    </source>
</reference>
<protein>
    <submittedName>
        <fullName evidence="6">Uncharacterized protein</fullName>
    </submittedName>
</protein>
<dbReference type="Proteomes" id="UP001500503">
    <property type="component" value="Unassembled WGS sequence"/>
</dbReference>
<dbReference type="InterPro" id="IPR038665">
    <property type="entry name" value="Voltage-dep_anion_channel_sf"/>
</dbReference>
<keyword evidence="3 5" id="KW-1133">Transmembrane helix</keyword>
<evidence type="ECO:0000256" key="2">
    <source>
        <dbReference type="ARBA" id="ARBA00022692"/>
    </source>
</evidence>
<gene>
    <name evidence="6" type="ORF">GCM10023191_077070</name>
</gene>
<sequence>MVAVALWVVLLPVVLAHWSTPTVGTSFMVCVATQSLAVLTGLLARLSGQRWELYAATVAFVLGVVLYAVVASRFDLRQVIRGAGDEWVLGGALAISTLASTTLVEAAAPFGVPEGARGVLRLVTVCLAGEAAAAYVPLAFSEVIWPRPRFDMRRWSTVFPLGMAGLVSLRMSRVFHQEALWDLGRAVSWLALAVWLVVAAGTLRHVRAAIRNRPGQC</sequence>
<organism evidence="6 7">
    <name type="scientific">Actinoallomurus oryzae</name>
    <dbReference type="NCBI Taxonomy" id="502180"/>
    <lineage>
        <taxon>Bacteria</taxon>
        <taxon>Bacillati</taxon>
        <taxon>Actinomycetota</taxon>
        <taxon>Actinomycetes</taxon>
        <taxon>Streptosporangiales</taxon>
        <taxon>Thermomonosporaceae</taxon>
        <taxon>Actinoallomurus</taxon>
    </lineage>
</organism>
<feature type="transmembrane region" description="Helical" evidence="5">
    <location>
        <begin position="51"/>
        <end position="70"/>
    </location>
</feature>
<evidence type="ECO:0000313" key="7">
    <source>
        <dbReference type="Proteomes" id="UP001500503"/>
    </source>
</evidence>
<evidence type="ECO:0000256" key="4">
    <source>
        <dbReference type="ARBA" id="ARBA00023136"/>
    </source>
</evidence>
<keyword evidence="2 5" id="KW-0812">Transmembrane</keyword>
<evidence type="ECO:0000313" key="6">
    <source>
        <dbReference type="EMBL" id="GAA4512029.1"/>
    </source>
</evidence>
<dbReference type="InterPro" id="IPR004695">
    <property type="entry name" value="SLAC1/Mae1/Ssu1/TehA"/>
</dbReference>
<feature type="transmembrane region" description="Helical" evidence="5">
    <location>
        <begin position="119"/>
        <end position="140"/>
    </location>
</feature>
<keyword evidence="7" id="KW-1185">Reference proteome</keyword>
<comment type="subcellular location">
    <subcellularLocation>
        <location evidence="1">Membrane</location>
        <topology evidence="1">Multi-pass membrane protein</topology>
    </subcellularLocation>
</comment>
<accession>A0ABP8QWP3</accession>
<evidence type="ECO:0000256" key="3">
    <source>
        <dbReference type="ARBA" id="ARBA00022989"/>
    </source>
</evidence>
<name>A0ABP8QWP3_9ACTN</name>
<dbReference type="Gene3D" id="1.50.10.150">
    <property type="entry name" value="Voltage-dependent anion channel"/>
    <property type="match status" value="1"/>
</dbReference>
<feature type="transmembrane region" description="Helical" evidence="5">
    <location>
        <begin position="183"/>
        <end position="203"/>
    </location>
</feature>
<dbReference type="Pfam" id="PF03595">
    <property type="entry name" value="SLAC1"/>
    <property type="match status" value="1"/>
</dbReference>
<dbReference type="EMBL" id="BAABHF010000046">
    <property type="protein sequence ID" value="GAA4512029.1"/>
    <property type="molecule type" value="Genomic_DNA"/>
</dbReference>
<evidence type="ECO:0000256" key="1">
    <source>
        <dbReference type="ARBA" id="ARBA00004141"/>
    </source>
</evidence>
<comment type="caution">
    <text evidence="6">The sequence shown here is derived from an EMBL/GenBank/DDBJ whole genome shotgun (WGS) entry which is preliminary data.</text>
</comment>
<evidence type="ECO:0000256" key="5">
    <source>
        <dbReference type="SAM" id="Phobius"/>
    </source>
</evidence>